<keyword evidence="3" id="KW-1185">Reference proteome</keyword>
<organism evidence="3 4">
    <name type="scientific">Dioscorea cayennensis subsp. rotundata</name>
    <name type="common">White Guinea yam</name>
    <name type="synonym">Dioscorea rotundata</name>
    <dbReference type="NCBI Taxonomy" id="55577"/>
    <lineage>
        <taxon>Eukaryota</taxon>
        <taxon>Viridiplantae</taxon>
        <taxon>Streptophyta</taxon>
        <taxon>Embryophyta</taxon>
        <taxon>Tracheophyta</taxon>
        <taxon>Spermatophyta</taxon>
        <taxon>Magnoliopsida</taxon>
        <taxon>Liliopsida</taxon>
        <taxon>Dioscoreales</taxon>
        <taxon>Dioscoreaceae</taxon>
        <taxon>Dioscorea</taxon>
    </lineage>
</organism>
<proteinExistence type="predicted"/>
<dbReference type="SUPFAM" id="SSF54001">
    <property type="entry name" value="Cysteine proteinases"/>
    <property type="match status" value="1"/>
</dbReference>
<dbReference type="Pfam" id="PF08246">
    <property type="entry name" value="Inhibitor_I29"/>
    <property type="match status" value="1"/>
</dbReference>
<dbReference type="RefSeq" id="XP_039118722.1">
    <property type="nucleotide sequence ID" value="XM_039262788.1"/>
</dbReference>
<sequence>MASESQSSTPSIPIRSESELKTLHEEWLIKQNKSYKSEAEKEERFKIFKDNLKYIDEHNAGNHSYKLGLNVFSDLTHEEYRSTFLGFKPPPEVDNQRQSDHSVGGGDEDGEGDQLPPKVGLANQ</sequence>
<gene>
    <name evidence="4" type="primary">LOC120254749</name>
</gene>
<dbReference type="AlphaFoldDB" id="A0AB40AV45"/>
<feature type="domain" description="Cathepsin propeptide inhibitor" evidence="2">
    <location>
        <begin position="24"/>
        <end position="80"/>
    </location>
</feature>
<evidence type="ECO:0000313" key="3">
    <source>
        <dbReference type="Proteomes" id="UP001515500"/>
    </source>
</evidence>
<name>A0AB40AV45_DIOCR</name>
<dbReference type="Proteomes" id="UP001515500">
    <property type="component" value="Chromosome 3"/>
</dbReference>
<accession>A0AB40AV45</accession>
<dbReference type="InterPro" id="IPR038765">
    <property type="entry name" value="Papain-like_cys_pep_sf"/>
</dbReference>
<evidence type="ECO:0000259" key="2">
    <source>
        <dbReference type="SMART" id="SM00848"/>
    </source>
</evidence>
<feature type="region of interest" description="Disordered" evidence="1">
    <location>
        <begin position="84"/>
        <end position="124"/>
    </location>
</feature>
<dbReference type="GeneID" id="120254749"/>
<dbReference type="Gene3D" id="1.10.287.2250">
    <property type="match status" value="1"/>
</dbReference>
<reference evidence="4" key="1">
    <citation type="submission" date="2025-08" db="UniProtKB">
        <authorList>
            <consortium name="RefSeq"/>
        </authorList>
    </citation>
    <scope>IDENTIFICATION</scope>
</reference>
<evidence type="ECO:0000256" key="1">
    <source>
        <dbReference type="SAM" id="MobiDB-lite"/>
    </source>
</evidence>
<protein>
    <submittedName>
        <fullName evidence="4">Actinidain-like</fullName>
    </submittedName>
</protein>
<dbReference type="InterPro" id="IPR013201">
    <property type="entry name" value="Prot_inhib_I29"/>
</dbReference>
<evidence type="ECO:0000313" key="4">
    <source>
        <dbReference type="RefSeq" id="XP_039118722.1"/>
    </source>
</evidence>
<dbReference type="SMART" id="SM00848">
    <property type="entry name" value="Inhibitor_I29"/>
    <property type="match status" value="1"/>
</dbReference>